<accession>A0A158APJ0</accession>
<dbReference type="EMBL" id="FCOJ02000016">
    <property type="protein sequence ID" value="SAK59838.1"/>
    <property type="molecule type" value="Genomic_DNA"/>
</dbReference>
<evidence type="ECO:0000313" key="3">
    <source>
        <dbReference type="EMBL" id="SAK59838.1"/>
    </source>
</evidence>
<dbReference type="Proteomes" id="UP000054596">
    <property type="component" value="Unassembled WGS sequence"/>
</dbReference>
<feature type="chain" id="PRO_5007620839" description="Lipoprotein" evidence="2">
    <location>
        <begin position="33"/>
        <end position="106"/>
    </location>
</feature>
<feature type="signal peptide" evidence="2">
    <location>
        <begin position="1"/>
        <end position="32"/>
    </location>
</feature>
<keyword evidence="4" id="KW-1185">Reference proteome</keyword>
<evidence type="ECO:0000313" key="4">
    <source>
        <dbReference type="Proteomes" id="UP000054596"/>
    </source>
</evidence>
<reference evidence="3" key="1">
    <citation type="submission" date="2016-01" db="EMBL/GenBank/DDBJ databases">
        <authorList>
            <person name="Peeters C."/>
        </authorList>
    </citation>
    <scope>NUCLEOTIDE SEQUENCE [LARGE SCALE GENOMIC DNA]</scope>
    <source>
        <strain evidence="3">LMG 29325</strain>
    </source>
</reference>
<keyword evidence="2" id="KW-0732">Signal</keyword>
<feature type="compositionally biased region" description="Polar residues" evidence="1">
    <location>
        <begin position="36"/>
        <end position="49"/>
    </location>
</feature>
<gene>
    <name evidence="3" type="ORF">AWB82_02736</name>
</gene>
<proteinExistence type="predicted"/>
<feature type="region of interest" description="Disordered" evidence="1">
    <location>
        <begin position="32"/>
        <end position="106"/>
    </location>
</feature>
<evidence type="ECO:0000256" key="1">
    <source>
        <dbReference type="SAM" id="MobiDB-lite"/>
    </source>
</evidence>
<sequence>MNRKALNRVPRALPVCGVILAVVVGASAPARAQPTGAANTGSQTQTQRTPGDGRVSGQGSSGGMQPSTPGGAPDSSPSNGDAGSRGSAGGMQPATPGGGNHGATSH</sequence>
<feature type="compositionally biased region" description="Gly residues" evidence="1">
    <location>
        <begin position="96"/>
        <end position="106"/>
    </location>
</feature>
<protein>
    <recommendedName>
        <fullName evidence="5">Lipoprotein</fullName>
    </recommendedName>
</protein>
<evidence type="ECO:0008006" key="5">
    <source>
        <dbReference type="Google" id="ProtNLM"/>
    </source>
</evidence>
<organism evidence="3 4">
    <name type="scientific">Caballeronia glebae</name>
    <dbReference type="NCBI Taxonomy" id="1777143"/>
    <lineage>
        <taxon>Bacteria</taxon>
        <taxon>Pseudomonadati</taxon>
        <taxon>Pseudomonadota</taxon>
        <taxon>Betaproteobacteria</taxon>
        <taxon>Burkholderiales</taxon>
        <taxon>Burkholderiaceae</taxon>
        <taxon>Caballeronia</taxon>
    </lineage>
</organism>
<dbReference type="AlphaFoldDB" id="A0A158APJ0"/>
<evidence type="ECO:0000256" key="2">
    <source>
        <dbReference type="SAM" id="SignalP"/>
    </source>
</evidence>
<comment type="caution">
    <text evidence="3">The sequence shown here is derived from an EMBL/GenBank/DDBJ whole genome shotgun (WGS) entry which is preliminary data.</text>
</comment>
<name>A0A158APJ0_9BURK</name>